<accession>A0A086YYE7</accession>
<dbReference type="EMBL" id="JGYK01000002">
    <property type="protein sequence ID" value="KFI39297.1"/>
    <property type="molecule type" value="Genomic_DNA"/>
</dbReference>
<keyword evidence="3" id="KW-0472">Membrane</keyword>
<comment type="caution">
    <text evidence="7">The sequence shown here is derived from an EMBL/GenBank/DDBJ whole genome shotgun (WGS) entry which is preliminary data.</text>
</comment>
<dbReference type="Pfam" id="PF01547">
    <property type="entry name" value="SBP_bac_1"/>
    <property type="match status" value="1"/>
</dbReference>
<feature type="signal peptide" evidence="6">
    <location>
        <begin position="1"/>
        <end position="31"/>
    </location>
</feature>
<gene>
    <name evidence="7" type="ORF">BACT_0127</name>
</gene>
<dbReference type="OrthoDB" id="2060074at2"/>
<dbReference type="STRING" id="1437605.AB656_06470"/>
<keyword evidence="4" id="KW-0564">Palmitate</keyword>
<dbReference type="RefSeq" id="WP_033504186.1">
    <property type="nucleotide sequence ID" value="NZ_CP011786.1"/>
</dbReference>
<evidence type="ECO:0000256" key="5">
    <source>
        <dbReference type="ARBA" id="ARBA00023288"/>
    </source>
</evidence>
<dbReference type="KEGG" id="bact:AB656_06470"/>
<dbReference type="InterPro" id="IPR050490">
    <property type="entry name" value="Bact_solute-bd_prot1"/>
</dbReference>
<sequence length="415" mass="46250">MNLAKVVRRVFALLGSCVFLLPLSACGSANAGGRTTLSFLSWYNEQTMKPFIDEFERRNPDISVDFSFSPPTPEYIQTLQTRLVGNQAPDVFIITSENKADLIKNHYVRDLTDEPFMKDIDKTNKDFVSQSSRVYGMSLSSWASGIVYNKDLLAKVGAKDVPQDWDGFLDLCARLKNVGVTPYLETISEAPSRITDGFQGSLYESRGVDVGHLVDKMPQTPGQDQKEATEAWLKLYERGLVSRNVVGMSADDMKSEFTNGRVAMICTGPWDFPAFSESGIHWGLGAMPVLRKGMTNYAQGSPSPGYAIYSGLSGDKLKAAQKFLTFLSSKWSLEQFSRNGDAITVKGFSTQVIPQYRWIYEHNVRTGKYFLVTNFFVKPDVLSTELKAETQRLLMGSEDVDGWARNVDAKMAAVQ</sequence>
<name>A0A086YYE7_9BIFI</name>
<keyword evidence="2 6" id="KW-0732">Signal</keyword>
<evidence type="ECO:0000256" key="3">
    <source>
        <dbReference type="ARBA" id="ARBA00023136"/>
    </source>
</evidence>
<evidence type="ECO:0000313" key="8">
    <source>
        <dbReference type="Proteomes" id="UP000029015"/>
    </source>
</evidence>
<evidence type="ECO:0000256" key="6">
    <source>
        <dbReference type="SAM" id="SignalP"/>
    </source>
</evidence>
<dbReference type="InterPro" id="IPR006059">
    <property type="entry name" value="SBP"/>
</dbReference>
<dbReference type="Proteomes" id="UP000029015">
    <property type="component" value="Unassembled WGS sequence"/>
</dbReference>
<evidence type="ECO:0000256" key="1">
    <source>
        <dbReference type="ARBA" id="ARBA00022475"/>
    </source>
</evidence>
<dbReference type="AlphaFoldDB" id="A0A086YYE7"/>
<evidence type="ECO:0000256" key="4">
    <source>
        <dbReference type="ARBA" id="ARBA00023139"/>
    </source>
</evidence>
<protein>
    <submittedName>
        <fullName evidence="7">Family 1 extracellular solute-binding protein</fullName>
    </submittedName>
</protein>
<dbReference type="eggNOG" id="COG1653">
    <property type="taxonomic scope" value="Bacteria"/>
</dbReference>
<proteinExistence type="predicted"/>
<keyword evidence="1" id="KW-1003">Cell membrane</keyword>
<dbReference type="PANTHER" id="PTHR43649:SF33">
    <property type="entry name" value="POLYGALACTURONAN_RHAMNOGALACTURONAN-BINDING PROTEIN YTCQ"/>
    <property type="match status" value="1"/>
</dbReference>
<dbReference type="PANTHER" id="PTHR43649">
    <property type="entry name" value="ARABINOSE-BINDING PROTEIN-RELATED"/>
    <property type="match status" value="1"/>
</dbReference>
<evidence type="ECO:0000256" key="2">
    <source>
        <dbReference type="ARBA" id="ARBA00022729"/>
    </source>
</evidence>
<organism evidence="7 8">
    <name type="scientific">Bifidobacterium actinocoloniiforme DSM 22766</name>
    <dbReference type="NCBI Taxonomy" id="1437605"/>
    <lineage>
        <taxon>Bacteria</taxon>
        <taxon>Bacillati</taxon>
        <taxon>Actinomycetota</taxon>
        <taxon>Actinomycetes</taxon>
        <taxon>Bifidobacteriales</taxon>
        <taxon>Bifidobacteriaceae</taxon>
        <taxon>Bifidobacterium</taxon>
    </lineage>
</organism>
<keyword evidence="8" id="KW-1185">Reference proteome</keyword>
<evidence type="ECO:0000313" key="7">
    <source>
        <dbReference type="EMBL" id="KFI39297.1"/>
    </source>
</evidence>
<keyword evidence="5" id="KW-0449">Lipoprotein</keyword>
<dbReference type="Gene3D" id="3.40.190.10">
    <property type="entry name" value="Periplasmic binding protein-like II"/>
    <property type="match status" value="2"/>
</dbReference>
<feature type="chain" id="PRO_5009746094" evidence="6">
    <location>
        <begin position="32"/>
        <end position="415"/>
    </location>
</feature>
<reference evidence="7 8" key="1">
    <citation type="submission" date="2014-03" db="EMBL/GenBank/DDBJ databases">
        <title>Genomics of Bifidobacteria.</title>
        <authorList>
            <person name="Ventura M."/>
            <person name="Milani C."/>
            <person name="Lugli G.A."/>
        </authorList>
    </citation>
    <scope>NUCLEOTIDE SEQUENCE [LARGE SCALE GENOMIC DNA]</scope>
    <source>
        <strain evidence="7 8">DSM 22766</strain>
    </source>
</reference>
<dbReference type="PATRIC" id="fig|1437605.7.peg.1327"/>
<dbReference type="SUPFAM" id="SSF53850">
    <property type="entry name" value="Periplasmic binding protein-like II"/>
    <property type="match status" value="1"/>
</dbReference>